<reference evidence="1 2" key="1">
    <citation type="submission" date="2016-07" db="EMBL/GenBank/DDBJ databases">
        <title>High microdiversification within the ubiquitous acI lineage of Actinobacteria.</title>
        <authorList>
            <person name="Neuenschwander S.M."/>
            <person name="Salcher M."/>
            <person name="Ghai R."/>
            <person name="Pernthaler J."/>
        </authorList>
    </citation>
    <scope>NUCLEOTIDE SEQUENCE [LARGE SCALE GENOMIC DNA]</scope>
    <source>
        <strain evidence="1">MMS-21-155</strain>
    </source>
</reference>
<dbReference type="GeneID" id="300656979"/>
<protein>
    <submittedName>
        <fullName evidence="1">Uncharacterized protein</fullName>
    </submittedName>
</protein>
<accession>A0AAC9YST8</accession>
<gene>
    <name evidence="1" type="ORF">A1s21155_02295</name>
</gene>
<proteinExistence type="predicted"/>
<sequence length="82" mass="9146">MSEWEKVCDSSAGIGLRVIIDSKRDEDFLNEKAGGIFEASQFWNGGIKGGYYLSIRLRKDNGSTATVGNFEPLEWVGIRVLF</sequence>
<evidence type="ECO:0000313" key="1">
    <source>
        <dbReference type="EMBL" id="ASY11815.1"/>
    </source>
</evidence>
<keyword evidence="2" id="KW-1185">Reference proteome</keyword>
<organism evidence="1 2">
    <name type="scientific">Candidatus Planktophila dulcis</name>
    <dbReference type="NCBI Taxonomy" id="1884914"/>
    <lineage>
        <taxon>Bacteria</taxon>
        <taxon>Bacillati</taxon>
        <taxon>Actinomycetota</taxon>
        <taxon>Actinomycetes</taxon>
        <taxon>Candidatus Nanopelagicales</taxon>
        <taxon>Candidatus Nanopelagicaceae</taxon>
        <taxon>Candidatus Planktophila</taxon>
    </lineage>
</organism>
<evidence type="ECO:0000313" key="2">
    <source>
        <dbReference type="Proteomes" id="UP000217216"/>
    </source>
</evidence>
<dbReference type="EMBL" id="CP016770">
    <property type="protein sequence ID" value="ASY11815.1"/>
    <property type="molecule type" value="Genomic_DNA"/>
</dbReference>
<dbReference type="RefSeq" id="WP_095696079.1">
    <property type="nucleotide sequence ID" value="NZ_CP016770.1"/>
</dbReference>
<name>A0AAC9YST8_9ACTN</name>
<dbReference type="AlphaFoldDB" id="A0AAC9YST8"/>
<dbReference type="KEGG" id="plak:A1s21155_02295"/>
<dbReference type="Proteomes" id="UP000217216">
    <property type="component" value="Chromosome"/>
</dbReference>